<accession>A0A1Q9D399</accession>
<reference evidence="4 5" key="1">
    <citation type="submission" date="2016-02" db="EMBL/GenBank/DDBJ databases">
        <title>Genome analysis of coral dinoflagellate symbionts highlights evolutionary adaptations to a symbiotic lifestyle.</title>
        <authorList>
            <person name="Aranda M."/>
            <person name="Li Y."/>
            <person name="Liew Y.J."/>
            <person name="Baumgarten S."/>
            <person name="Simakov O."/>
            <person name="Wilson M."/>
            <person name="Piel J."/>
            <person name="Ashoor H."/>
            <person name="Bougouffa S."/>
            <person name="Bajic V.B."/>
            <person name="Ryu T."/>
            <person name="Ravasi T."/>
            <person name="Bayer T."/>
            <person name="Micklem G."/>
            <person name="Kim H."/>
            <person name="Bhak J."/>
            <person name="Lajeunesse T.C."/>
            <person name="Voolstra C.R."/>
        </authorList>
    </citation>
    <scope>NUCLEOTIDE SEQUENCE [LARGE SCALE GENOMIC DNA]</scope>
    <source>
        <strain evidence="4 5">CCMP2467</strain>
    </source>
</reference>
<dbReference type="PANTHER" id="PTHR24166">
    <property type="entry name" value="ROLLING PEBBLES, ISOFORM B"/>
    <property type="match status" value="1"/>
</dbReference>
<keyword evidence="1" id="KW-0677">Repeat</keyword>
<dbReference type="Gene3D" id="1.25.40.20">
    <property type="entry name" value="Ankyrin repeat-containing domain"/>
    <property type="match status" value="1"/>
</dbReference>
<evidence type="ECO:0000256" key="1">
    <source>
        <dbReference type="ARBA" id="ARBA00022737"/>
    </source>
</evidence>
<dbReference type="Proteomes" id="UP000186817">
    <property type="component" value="Unassembled WGS sequence"/>
</dbReference>
<comment type="caution">
    <text evidence="4">The sequence shown here is derived from an EMBL/GenBank/DDBJ whole genome shotgun (WGS) entry which is preliminary data.</text>
</comment>
<name>A0A1Q9D399_SYMMI</name>
<dbReference type="InterPro" id="IPR002110">
    <property type="entry name" value="Ankyrin_rpt"/>
</dbReference>
<dbReference type="SUPFAM" id="SSF48403">
    <property type="entry name" value="Ankyrin repeat"/>
    <property type="match status" value="1"/>
</dbReference>
<organism evidence="4 5">
    <name type="scientific">Symbiodinium microadriaticum</name>
    <name type="common">Dinoflagellate</name>
    <name type="synonym">Zooxanthella microadriatica</name>
    <dbReference type="NCBI Taxonomy" id="2951"/>
    <lineage>
        <taxon>Eukaryota</taxon>
        <taxon>Sar</taxon>
        <taxon>Alveolata</taxon>
        <taxon>Dinophyceae</taxon>
        <taxon>Suessiales</taxon>
        <taxon>Symbiodiniaceae</taxon>
        <taxon>Symbiodinium</taxon>
    </lineage>
</organism>
<dbReference type="PROSITE" id="PS50297">
    <property type="entry name" value="ANK_REP_REGION"/>
    <property type="match status" value="1"/>
</dbReference>
<keyword evidence="5" id="KW-1185">Reference proteome</keyword>
<evidence type="ECO:0000256" key="3">
    <source>
        <dbReference type="PROSITE-ProRule" id="PRU00023"/>
    </source>
</evidence>
<dbReference type="InterPro" id="IPR036770">
    <property type="entry name" value="Ankyrin_rpt-contain_sf"/>
</dbReference>
<dbReference type="PANTHER" id="PTHR24166:SF48">
    <property type="entry name" value="PROTEIN VAPYRIN"/>
    <property type="match status" value="1"/>
</dbReference>
<feature type="repeat" description="ANK" evidence="3">
    <location>
        <begin position="42"/>
        <end position="74"/>
    </location>
</feature>
<dbReference type="Pfam" id="PF12796">
    <property type="entry name" value="Ank_2"/>
    <property type="match status" value="1"/>
</dbReference>
<evidence type="ECO:0000313" key="4">
    <source>
        <dbReference type="EMBL" id="OLP89651.1"/>
    </source>
</evidence>
<dbReference type="PROSITE" id="PS50088">
    <property type="entry name" value="ANK_REPEAT"/>
    <property type="match status" value="1"/>
</dbReference>
<dbReference type="OrthoDB" id="10057496at2759"/>
<sequence>MKAAAEDPTLLEKQLRKASAEGRVEDVKLLLKQVSANAKNESGSTPLHEAAFAGHVEVCAVLLAHGAEAASLECTSKYQRVAGYLSMQPISNHFIFAGKDANEEILKIRKAVVLVAACICLCEHLPFLAGPVKVVSDATGSALGTLWFLFCARSCESATAGKLLDGLLAFEDPGEIDLIRANKVTTVDQLHGLIQSTQTGSSTLVLATFVAWIQLLLGGLRAKSFCEEAGIRFIDVERSEVMSPLLDDFSSFFEDTALGLPGSLDERKVSNLVSKEFLGMVEAVKWGQKHISGLNPQVRLEWTKAACQKPFQDEID</sequence>
<protein>
    <submittedName>
        <fullName evidence="4">Ankyrin repeat and KH domain-containing protein mask</fullName>
    </submittedName>
</protein>
<proteinExistence type="predicted"/>
<evidence type="ECO:0000256" key="2">
    <source>
        <dbReference type="ARBA" id="ARBA00023043"/>
    </source>
</evidence>
<dbReference type="InterPro" id="IPR050889">
    <property type="entry name" value="Dendritic_Spine_Reg/Scaffold"/>
</dbReference>
<dbReference type="AlphaFoldDB" id="A0A1Q9D399"/>
<dbReference type="SMART" id="SM00248">
    <property type="entry name" value="ANK"/>
    <property type="match status" value="1"/>
</dbReference>
<dbReference type="EMBL" id="LSRX01000750">
    <property type="protein sequence ID" value="OLP89651.1"/>
    <property type="molecule type" value="Genomic_DNA"/>
</dbReference>
<keyword evidence="2 3" id="KW-0040">ANK repeat</keyword>
<evidence type="ECO:0000313" key="5">
    <source>
        <dbReference type="Proteomes" id="UP000186817"/>
    </source>
</evidence>
<gene>
    <name evidence="4" type="primary">mask</name>
    <name evidence="4" type="ORF">AK812_SmicGene28857</name>
</gene>